<feature type="transmembrane region" description="Helical" evidence="1">
    <location>
        <begin position="215"/>
        <end position="233"/>
    </location>
</feature>
<feature type="transmembrane region" description="Helical" evidence="1">
    <location>
        <begin position="141"/>
        <end position="158"/>
    </location>
</feature>
<dbReference type="RefSeq" id="WP_240130608.1">
    <property type="nucleotide sequence ID" value="NZ_JACSDI010000003.1"/>
</dbReference>
<dbReference type="Pfam" id="PF14351">
    <property type="entry name" value="DUF4401"/>
    <property type="match status" value="1"/>
</dbReference>
<feature type="transmembrane region" description="Helical" evidence="1">
    <location>
        <begin position="319"/>
        <end position="337"/>
    </location>
</feature>
<keyword evidence="1" id="KW-1133">Transmembrane helix</keyword>
<proteinExistence type="predicted"/>
<feature type="domain" description="DUF4401" evidence="2">
    <location>
        <begin position="50"/>
        <end position="368"/>
    </location>
</feature>
<feature type="transmembrane region" description="Helical" evidence="1">
    <location>
        <begin position="349"/>
        <end position="369"/>
    </location>
</feature>
<feature type="transmembrane region" description="Helical" evidence="1">
    <location>
        <begin position="86"/>
        <end position="103"/>
    </location>
</feature>
<feature type="transmembrane region" description="Helical" evidence="1">
    <location>
        <begin position="59"/>
        <end position="80"/>
    </location>
</feature>
<keyword evidence="1" id="KW-0812">Transmembrane</keyword>
<reference evidence="3 4" key="1">
    <citation type="submission" date="2020-08" db="EMBL/GenBank/DDBJ databases">
        <title>Whole genome sequence of Shewanella sp strain PS-2.</title>
        <authorList>
            <person name="Das S.K."/>
        </authorList>
    </citation>
    <scope>NUCLEOTIDE SEQUENCE [LARGE SCALE GENOMIC DNA]</scope>
    <source>
        <strain evidence="3 4">PS-2</strain>
    </source>
</reference>
<evidence type="ECO:0000256" key="1">
    <source>
        <dbReference type="SAM" id="Phobius"/>
    </source>
</evidence>
<feature type="transmembrane region" description="Helical" evidence="1">
    <location>
        <begin position="253"/>
        <end position="271"/>
    </location>
</feature>
<accession>A0ABS9QUC3</accession>
<feature type="transmembrane region" description="Helical" evidence="1">
    <location>
        <begin position="115"/>
        <end position="135"/>
    </location>
</feature>
<comment type="caution">
    <text evidence="3">The sequence shown here is derived from an EMBL/GenBank/DDBJ whole genome shotgun (WGS) entry which is preliminary data.</text>
</comment>
<feature type="transmembrane region" description="Helical" evidence="1">
    <location>
        <begin position="283"/>
        <end position="313"/>
    </location>
</feature>
<evidence type="ECO:0000313" key="4">
    <source>
        <dbReference type="Proteomes" id="UP000829384"/>
    </source>
</evidence>
<dbReference type="EMBL" id="JACSDI010000003">
    <property type="protein sequence ID" value="MCG9963942.1"/>
    <property type="molecule type" value="Genomic_DNA"/>
</dbReference>
<protein>
    <submittedName>
        <fullName evidence="3">DUF4401 domain-containing protein</fullName>
    </submittedName>
</protein>
<name>A0ABS9QUC3_9GAMM</name>
<keyword evidence="1" id="KW-0472">Membrane</keyword>
<dbReference type="Proteomes" id="UP000829384">
    <property type="component" value="Unassembled WGS sequence"/>
</dbReference>
<keyword evidence="4" id="KW-1185">Reference proteome</keyword>
<dbReference type="InterPro" id="IPR025513">
    <property type="entry name" value="DUF4401"/>
</dbReference>
<evidence type="ECO:0000313" key="3">
    <source>
        <dbReference type="EMBL" id="MCG9963942.1"/>
    </source>
</evidence>
<evidence type="ECO:0000259" key="2">
    <source>
        <dbReference type="Pfam" id="PF14351"/>
    </source>
</evidence>
<gene>
    <name evidence="3" type="ORF">H9J30_08425</name>
</gene>
<sequence>MNTLPHTSTQDNGASHIKPLSTSSAQTLWEMLYAQGKVNSPEPPESNELPWYLALMQAFAAWIAAWFLLGFMVSVFYALWERLEGGAALFTGASYLGLGLALYWGGRQQHFLQQFAFASCLSGAMAFGWGLFDLLGYEFSLIWYLCMSVLFLLLWGIIKHAVAQWVFAFSLLACLTGLLAEWHLLNLTPTLLVLLLSVVLLNIHRTGYHYQRARMLVFGAATLLLTIQLMHVFSMDRIFEELFVSSWQSGMTAIHLIVVFSICGFLIFSSFKQWHTQPTSPVVLFMFLGLVLVTALSLPMQGLSTAVLLMLLGHYTREVWLKGIGIGSGLVFVSGYYYSLETTLMLKSLYLMGLGLLLLAARLVMWRYFPISDAQAELEEHV</sequence>
<organism evidence="3 4">
    <name type="scientific">Shewanella cutis</name>
    <dbReference type="NCBI Taxonomy" id="2766780"/>
    <lineage>
        <taxon>Bacteria</taxon>
        <taxon>Pseudomonadati</taxon>
        <taxon>Pseudomonadota</taxon>
        <taxon>Gammaproteobacteria</taxon>
        <taxon>Alteromonadales</taxon>
        <taxon>Shewanellaceae</taxon>
        <taxon>Shewanella</taxon>
    </lineage>
</organism>